<sequence length="140" mass="15225">MPIIPTRFAAEFGEVFPFGAFVLGVEPSIEFQSDPAAPKRQERDRETNELVWVVRALDANEEAARFGAEFKVKVAAPQQPVPPPKIQGFPYAPVEFEGLTITPYANNRGRIAHSFRAKGLKAPGGSKASRSANSEQKSAA</sequence>
<dbReference type="RefSeq" id="WP_054287828.1">
    <property type="nucleotide sequence ID" value="NZ_CP012752.1"/>
</dbReference>
<protein>
    <recommendedName>
        <fullName evidence="4">Plasmid replication, integration and excision activator</fullName>
    </recommendedName>
</protein>
<feature type="region of interest" description="Disordered" evidence="1">
    <location>
        <begin position="116"/>
        <end position="140"/>
    </location>
</feature>
<dbReference type="EMBL" id="CP012752">
    <property type="protein sequence ID" value="ALG05849.1"/>
    <property type="molecule type" value="Genomic_DNA"/>
</dbReference>
<name>A0A0N9HUQ6_9PSEU</name>
<dbReference type="KEGG" id="kphy:AOZ06_01975"/>
<dbReference type="Proteomes" id="UP000063699">
    <property type="component" value="Chromosome"/>
</dbReference>
<accession>A0A0N9HUQ6</accession>
<reference evidence="2 3" key="1">
    <citation type="submission" date="2015-07" db="EMBL/GenBank/DDBJ databases">
        <title>Genome sequencing of Kibdelosporangium phytohabitans.</title>
        <authorList>
            <person name="Qin S."/>
            <person name="Xing K."/>
        </authorList>
    </citation>
    <scope>NUCLEOTIDE SEQUENCE [LARGE SCALE GENOMIC DNA]</scope>
    <source>
        <strain evidence="2 3">KLBMP1111</strain>
    </source>
</reference>
<gene>
    <name evidence="2" type="ORF">AOZ06_01975</name>
</gene>
<dbReference type="OrthoDB" id="4299905at2"/>
<feature type="compositionally biased region" description="Polar residues" evidence="1">
    <location>
        <begin position="128"/>
        <end position="140"/>
    </location>
</feature>
<dbReference type="AlphaFoldDB" id="A0A0N9HUQ6"/>
<evidence type="ECO:0000313" key="2">
    <source>
        <dbReference type="EMBL" id="ALG05849.1"/>
    </source>
</evidence>
<dbReference type="STRING" id="860235.AOZ06_01975"/>
<evidence type="ECO:0008006" key="4">
    <source>
        <dbReference type="Google" id="ProtNLM"/>
    </source>
</evidence>
<keyword evidence="3" id="KW-1185">Reference proteome</keyword>
<evidence type="ECO:0000313" key="3">
    <source>
        <dbReference type="Proteomes" id="UP000063699"/>
    </source>
</evidence>
<evidence type="ECO:0000256" key="1">
    <source>
        <dbReference type="SAM" id="MobiDB-lite"/>
    </source>
</evidence>
<proteinExistence type="predicted"/>
<organism evidence="2 3">
    <name type="scientific">Kibdelosporangium phytohabitans</name>
    <dbReference type="NCBI Taxonomy" id="860235"/>
    <lineage>
        <taxon>Bacteria</taxon>
        <taxon>Bacillati</taxon>
        <taxon>Actinomycetota</taxon>
        <taxon>Actinomycetes</taxon>
        <taxon>Pseudonocardiales</taxon>
        <taxon>Pseudonocardiaceae</taxon>
        <taxon>Kibdelosporangium</taxon>
    </lineage>
</organism>